<feature type="compositionally biased region" description="Basic and acidic residues" evidence="3">
    <location>
        <begin position="51"/>
        <end position="65"/>
    </location>
</feature>
<keyword evidence="4" id="KW-0732">Signal</keyword>
<evidence type="ECO:0000256" key="2">
    <source>
        <dbReference type="ARBA" id="ARBA00012729"/>
    </source>
</evidence>
<protein>
    <recommendedName>
        <fullName evidence="2">chitinase</fullName>
        <ecNumber evidence="2">3.2.1.14</ecNumber>
    </recommendedName>
</protein>
<evidence type="ECO:0000256" key="1">
    <source>
        <dbReference type="ARBA" id="ARBA00008682"/>
    </source>
</evidence>
<dbReference type="InterPro" id="IPR050314">
    <property type="entry name" value="Glycosyl_Hydrlase_18"/>
</dbReference>
<reference evidence="7" key="1">
    <citation type="submission" date="2019-04" db="EMBL/GenBank/DDBJ databases">
        <title>Friends and foes A comparative genomics studyof 23 Aspergillus species from section Flavi.</title>
        <authorList>
            <consortium name="DOE Joint Genome Institute"/>
            <person name="Kjaerbolling I."/>
            <person name="Vesth T."/>
            <person name="Frisvad J.C."/>
            <person name="Nybo J.L."/>
            <person name="Theobald S."/>
            <person name="Kildgaard S."/>
            <person name="Isbrandt T."/>
            <person name="Kuo A."/>
            <person name="Sato A."/>
            <person name="Lyhne E.K."/>
            <person name="Kogle M.E."/>
            <person name="Wiebenga A."/>
            <person name="Kun R.S."/>
            <person name="Lubbers R.J."/>
            <person name="Makela M.R."/>
            <person name="Barry K."/>
            <person name="Chovatia M."/>
            <person name="Clum A."/>
            <person name="Daum C."/>
            <person name="Haridas S."/>
            <person name="He G."/>
            <person name="LaButti K."/>
            <person name="Lipzen A."/>
            <person name="Mondo S."/>
            <person name="Riley R."/>
            <person name="Salamov A."/>
            <person name="Simmons B.A."/>
            <person name="Magnuson J.K."/>
            <person name="Henrissat B."/>
            <person name="Mortensen U.H."/>
            <person name="Larsen T.O."/>
            <person name="Devries R.P."/>
            <person name="Grigoriev I.V."/>
            <person name="Machida M."/>
            <person name="Baker S.E."/>
            <person name="Andersen M.R."/>
        </authorList>
    </citation>
    <scope>NUCLEOTIDE SEQUENCE [LARGE SCALE GENOMIC DNA]</scope>
    <source>
        <strain evidence="7">CBS 553.77</strain>
    </source>
</reference>
<dbReference type="Proteomes" id="UP000327118">
    <property type="component" value="Unassembled WGS sequence"/>
</dbReference>
<keyword evidence="7" id="KW-1185">Reference proteome</keyword>
<dbReference type="InterPro" id="IPR029070">
    <property type="entry name" value="Chitinase_insertion_sf"/>
</dbReference>
<dbReference type="PANTHER" id="PTHR11177:SF402">
    <property type="entry name" value="CHITINASE"/>
    <property type="match status" value="1"/>
</dbReference>
<feature type="domain" description="GH18" evidence="5">
    <location>
        <begin position="73"/>
        <end position="425"/>
    </location>
</feature>
<feature type="compositionally biased region" description="Acidic residues" evidence="3">
    <location>
        <begin position="501"/>
        <end position="510"/>
    </location>
</feature>
<dbReference type="EC" id="3.2.1.14" evidence="2"/>
<dbReference type="Gene3D" id="3.20.20.80">
    <property type="entry name" value="Glycosidases"/>
    <property type="match status" value="1"/>
</dbReference>
<accession>A0A5N6ZEY2</accession>
<keyword evidence="6" id="KW-0378">Hydrolase</keyword>
<organism evidence="6 7">
    <name type="scientific">Aspergillus coremiiformis</name>
    <dbReference type="NCBI Taxonomy" id="138285"/>
    <lineage>
        <taxon>Eukaryota</taxon>
        <taxon>Fungi</taxon>
        <taxon>Dikarya</taxon>
        <taxon>Ascomycota</taxon>
        <taxon>Pezizomycotina</taxon>
        <taxon>Eurotiomycetes</taxon>
        <taxon>Eurotiomycetidae</taxon>
        <taxon>Eurotiales</taxon>
        <taxon>Aspergillaceae</taxon>
        <taxon>Aspergillus</taxon>
        <taxon>Aspergillus subgen. Circumdati</taxon>
    </lineage>
</organism>
<dbReference type="SMART" id="SM00636">
    <property type="entry name" value="Glyco_18"/>
    <property type="match status" value="1"/>
</dbReference>
<sequence length="598" mass="64819">MVSFQSPKWRLWTLLVACLISQVFSISIIEPRPVSDCEDASCGEDALASHAPDDDRRPEPMKEESCSGASTLNRYIGWYDQRANHQGCDALPISDINVEPFTHLYYDGGTVDEANYAITGPTMLDDLKSIAELKQKKSSLKTFLAVGKGVEIYTMTSVPEGRRNFTDSAVKVVEENHLDGIDINWDHPGAQPGAHNTDGADYVLLLKELREAFGPKYGISVTVPSDSCVLKRYDLSGMNPYIDFFNVVSAGTSSADCRDGDESMEPPSDILAPTTNFKDVESGLDVFTQQAIDPSKITFGLHHTGRAYTMEDPQCNKPGCPGKLTRDLQVDAEPGSCTRRSGVLANHEIGRILKRSSPPEQHYDESSASMWFVYNDDQWVTFDNARTLKQKAEFANKRCLGGLMAWEFNMGEPMSLKTPNDLDPSDRSMGGARLGMMEGMDATDYSPSASSSSRPMSTGCGALDFRGRHIPLARRPDCTPSSTPTPMVDTFDASESATEPDALDLSDESMEGASVSTIESGNSTDSIPSASNSSGSPGTACGPRDIRRHLVPLARRLDCAPSSTTTPTINPTGDSEKTVTHLTPLPSKTGGTVDTDTD</sequence>
<dbReference type="SUPFAM" id="SSF51445">
    <property type="entry name" value="(Trans)glycosidases"/>
    <property type="match status" value="1"/>
</dbReference>
<feature type="region of interest" description="Disordered" evidence="3">
    <location>
        <begin position="45"/>
        <end position="66"/>
    </location>
</feature>
<evidence type="ECO:0000259" key="5">
    <source>
        <dbReference type="PROSITE" id="PS51910"/>
    </source>
</evidence>
<dbReference type="GO" id="GO:0008843">
    <property type="term" value="F:endochitinase activity"/>
    <property type="evidence" value="ECO:0007669"/>
    <property type="project" value="UniProtKB-EC"/>
</dbReference>
<dbReference type="InterPro" id="IPR001223">
    <property type="entry name" value="Glyco_hydro18_cat"/>
</dbReference>
<feature type="compositionally biased region" description="Polar residues" evidence="3">
    <location>
        <begin position="514"/>
        <end position="525"/>
    </location>
</feature>
<feature type="signal peptide" evidence="4">
    <location>
        <begin position="1"/>
        <end position="25"/>
    </location>
</feature>
<proteinExistence type="inferred from homology"/>
<dbReference type="InterPro" id="IPR017853">
    <property type="entry name" value="GH"/>
</dbReference>
<evidence type="ECO:0000256" key="4">
    <source>
        <dbReference type="SAM" id="SignalP"/>
    </source>
</evidence>
<dbReference type="PANTHER" id="PTHR11177">
    <property type="entry name" value="CHITINASE"/>
    <property type="match status" value="1"/>
</dbReference>
<comment type="similarity">
    <text evidence="1">Belongs to the glycosyl hydrolase 18 family. Chitinase class V subfamily.</text>
</comment>
<dbReference type="SUPFAM" id="SSF54556">
    <property type="entry name" value="Chitinase insertion domain"/>
    <property type="match status" value="1"/>
</dbReference>
<feature type="chain" id="PRO_5024881382" description="chitinase" evidence="4">
    <location>
        <begin position="26"/>
        <end position="598"/>
    </location>
</feature>
<dbReference type="PROSITE" id="PS51910">
    <property type="entry name" value="GH18_2"/>
    <property type="match status" value="1"/>
</dbReference>
<gene>
    <name evidence="6" type="ORF">BDV28DRAFT_145410</name>
</gene>
<dbReference type="EMBL" id="ML739041">
    <property type="protein sequence ID" value="KAE8356227.1"/>
    <property type="molecule type" value="Genomic_DNA"/>
</dbReference>
<dbReference type="InterPro" id="IPR011583">
    <property type="entry name" value="Chitinase_II/V-like_cat"/>
</dbReference>
<feature type="compositionally biased region" description="Polar residues" evidence="3">
    <location>
        <begin position="589"/>
        <end position="598"/>
    </location>
</feature>
<dbReference type="Pfam" id="PF00704">
    <property type="entry name" value="Glyco_hydro_18"/>
    <property type="match status" value="1"/>
</dbReference>
<dbReference type="GO" id="GO:0008061">
    <property type="term" value="F:chitin binding"/>
    <property type="evidence" value="ECO:0007669"/>
    <property type="project" value="InterPro"/>
</dbReference>
<dbReference type="Gene3D" id="3.10.50.10">
    <property type="match status" value="1"/>
</dbReference>
<dbReference type="AlphaFoldDB" id="A0A5N6ZEY2"/>
<feature type="region of interest" description="Disordered" evidence="3">
    <location>
        <begin position="472"/>
        <end position="598"/>
    </location>
</feature>
<feature type="compositionally biased region" description="Low complexity" evidence="3">
    <location>
        <begin position="526"/>
        <end position="538"/>
    </location>
</feature>
<dbReference type="OrthoDB" id="73875at2759"/>
<evidence type="ECO:0000313" key="6">
    <source>
        <dbReference type="EMBL" id="KAE8356227.1"/>
    </source>
</evidence>
<dbReference type="GO" id="GO:0005975">
    <property type="term" value="P:carbohydrate metabolic process"/>
    <property type="evidence" value="ECO:0007669"/>
    <property type="project" value="InterPro"/>
</dbReference>
<name>A0A5N6ZEY2_9EURO</name>
<evidence type="ECO:0000256" key="3">
    <source>
        <dbReference type="SAM" id="MobiDB-lite"/>
    </source>
</evidence>
<evidence type="ECO:0000313" key="7">
    <source>
        <dbReference type="Proteomes" id="UP000327118"/>
    </source>
</evidence>